<dbReference type="EMBL" id="LPUX01000053">
    <property type="protein sequence ID" value="OAP40386.1"/>
    <property type="molecule type" value="Genomic_DNA"/>
</dbReference>
<organism evidence="1 2">
    <name type="scientific">Sinorhizobium glycinis</name>
    <dbReference type="NCBI Taxonomy" id="1472378"/>
    <lineage>
        <taxon>Bacteria</taxon>
        <taxon>Pseudomonadati</taxon>
        <taxon>Pseudomonadota</taxon>
        <taxon>Alphaproteobacteria</taxon>
        <taxon>Hyphomicrobiales</taxon>
        <taxon>Rhizobiaceae</taxon>
        <taxon>Sinorhizobium/Ensifer group</taxon>
        <taxon>Sinorhizobium</taxon>
    </lineage>
</organism>
<name>A0A178XYX2_9HYPH</name>
<dbReference type="OrthoDB" id="8281321at2"/>
<reference evidence="1 2" key="1">
    <citation type="journal article" date="2016" name="Int. J. Syst. Evol. Microbiol.">
        <title>Ensifer glycinis sp. nov., an novel rhizobial species associated with Glycine spp.</title>
        <authorList>
            <person name="Yan H."/>
            <person name="Yan J."/>
            <person name="Sui X.H."/>
            <person name="Wang E.T."/>
            <person name="Chen W.X."/>
            <person name="Zhang X.X."/>
            <person name="Chen W.F."/>
        </authorList>
    </citation>
    <scope>NUCLEOTIDE SEQUENCE [LARGE SCALE GENOMIC DNA]</scope>
    <source>
        <strain evidence="1 2">CCBAU 23380</strain>
    </source>
</reference>
<proteinExistence type="predicted"/>
<accession>A0A178XYX2</accession>
<dbReference type="STRING" id="1472378.AU381_00215"/>
<comment type="caution">
    <text evidence="1">The sequence shown here is derived from an EMBL/GenBank/DDBJ whole genome shotgun (WGS) entry which is preliminary data.</text>
</comment>
<evidence type="ECO:0000313" key="1">
    <source>
        <dbReference type="EMBL" id="OAP40386.1"/>
    </source>
</evidence>
<dbReference type="Proteomes" id="UP000094025">
    <property type="component" value="Unassembled WGS sequence"/>
</dbReference>
<keyword evidence="2" id="KW-1185">Reference proteome</keyword>
<dbReference type="RefSeq" id="WP_064240702.1">
    <property type="nucleotide sequence ID" value="NZ_LPUX01000053.1"/>
</dbReference>
<evidence type="ECO:0000313" key="2">
    <source>
        <dbReference type="Proteomes" id="UP000094025"/>
    </source>
</evidence>
<sequence>MGSFVTRYRIEDAKGRVMTEAGHFTRETDDAAEFLTEQDAIEECAWLPGATVERFQRYSDFPGYLPLVERALVKGASL</sequence>
<gene>
    <name evidence="1" type="ORF">AU381_00215</name>
</gene>
<dbReference type="AlphaFoldDB" id="A0A178XYX2"/>
<protein>
    <submittedName>
        <fullName evidence="1">Uncharacterized protein</fullName>
    </submittedName>
</protein>